<evidence type="ECO:0000259" key="8">
    <source>
        <dbReference type="PROSITE" id="PS51332"/>
    </source>
</evidence>
<dbReference type="InterPro" id="IPR006638">
    <property type="entry name" value="Elp3/MiaA/NifB-like_rSAM"/>
</dbReference>
<dbReference type="PANTHER" id="PTHR43409">
    <property type="entry name" value="ANAEROBIC MAGNESIUM-PROTOPORPHYRIN IX MONOMETHYL ESTER CYCLASE-RELATED"/>
    <property type="match status" value="1"/>
</dbReference>
<dbReference type="InterPro" id="IPR034466">
    <property type="entry name" value="Methyltransferase_Class_B"/>
</dbReference>
<dbReference type="Proteomes" id="UP000319449">
    <property type="component" value="Unassembled WGS sequence"/>
</dbReference>
<dbReference type="CDD" id="cd02068">
    <property type="entry name" value="radical_SAM_B12_BD"/>
    <property type="match status" value="1"/>
</dbReference>
<feature type="domain" description="Radical SAM core" evidence="9">
    <location>
        <begin position="184"/>
        <end position="409"/>
    </location>
</feature>
<protein>
    <submittedName>
        <fullName evidence="10">Radical SAM superfamily enzyme YgiQ (UPF0313 family)</fullName>
    </submittedName>
</protein>
<dbReference type="GO" id="GO:0046872">
    <property type="term" value="F:metal ion binding"/>
    <property type="evidence" value="ECO:0007669"/>
    <property type="project" value="UniProtKB-KW"/>
</dbReference>
<dbReference type="PROSITE" id="PS51332">
    <property type="entry name" value="B12_BINDING"/>
    <property type="match status" value="1"/>
</dbReference>
<dbReference type="Pfam" id="PF04055">
    <property type="entry name" value="Radical_SAM"/>
    <property type="match status" value="1"/>
</dbReference>
<dbReference type="GO" id="GO:0003824">
    <property type="term" value="F:catalytic activity"/>
    <property type="evidence" value="ECO:0007669"/>
    <property type="project" value="InterPro"/>
</dbReference>
<evidence type="ECO:0000256" key="4">
    <source>
        <dbReference type="ARBA" id="ARBA00023004"/>
    </source>
</evidence>
<dbReference type="InterPro" id="IPR023404">
    <property type="entry name" value="rSAM_horseshoe"/>
</dbReference>
<dbReference type="SFLD" id="SFLDG01123">
    <property type="entry name" value="methyltransferase_(Class_B)"/>
    <property type="match status" value="1"/>
</dbReference>
<keyword evidence="2" id="KW-0949">S-adenosyl-L-methionine</keyword>
<feature type="domain" description="B12-binding" evidence="8">
    <location>
        <begin position="8"/>
        <end position="140"/>
    </location>
</feature>
<comment type="caution">
    <text evidence="10">The sequence shown here is derived from an EMBL/GenBank/DDBJ whole genome shotgun (WGS) entry which is preliminary data.</text>
</comment>
<keyword evidence="11" id="KW-1185">Reference proteome</keyword>
<dbReference type="InterPro" id="IPR007197">
    <property type="entry name" value="rSAM"/>
</dbReference>
<accession>A0A562V5W2</accession>
<evidence type="ECO:0000313" key="10">
    <source>
        <dbReference type="EMBL" id="TWJ13275.1"/>
    </source>
</evidence>
<evidence type="ECO:0000256" key="3">
    <source>
        <dbReference type="ARBA" id="ARBA00022723"/>
    </source>
</evidence>
<dbReference type="GO" id="GO:0031419">
    <property type="term" value="F:cobalamin binding"/>
    <property type="evidence" value="ECO:0007669"/>
    <property type="project" value="InterPro"/>
</dbReference>
<dbReference type="OrthoDB" id="9762608at2"/>
<evidence type="ECO:0000256" key="6">
    <source>
        <dbReference type="PROSITE-ProRule" id="PRU00339"/>
    </source>
</evidence>
<feature type="repeat" description="TPR" evidence="6">
    <location>
        <begin position="477"/>
        <end position="510"/>
    </location>
</feature>
<keyword evidence="5" id="KW-0411">Iron-sulfur</keyword>
<dbReference type="InterPro" id="IPR006158">
    <property type="entry name" value="Cobalamin-bd"/>
</dbReference>
<dbReference type="PROSITE" id="PS51918">
    <property type="entry name" value="RADICAL_SAM"/>
    <property type="match status" value="1"/>
</dbReference>
<dbReference type="SMART" id="SM00729">
    <property type="entry name" value="Elp3"/>
    <property type="match status" value="1"/>
</dbReference>
<dbReference type="Gene3D" id="3.40.50.280">
    <property type="entry name" value="Cobalamin-binding domain"/>
    <property type="match status" value="1"/>
</dbReference>
<reference evidence="10 11" key="1">
    <citation type="submission" date="2019-07" db="EMBL/GenBank/DDBJ databases">
        <title>Genomic Encyclopedia of Archaeal and Bacterial Type Strains, Phase II (KMG-II): from individual species to whole genera.</title>
        <authorList>
            <person name="Goeker M."/>
        </authorList>
    </citation>
    <scope>NUCLEOTIDE SEQUENCE [LARGE SCALE GENOMIC DNA]</scope>
    <source>
        <strain evidence="10 11">ATCC BAA-1139</strain>
    </source>
</reference>
<dbReference type="CDD" id="cd01335">
    <property type="entry name" value="Radical_SAM"/>
    <property type="match status" value="1"/>
</dbReference>
<evidence type="ECO:0000256" key="1">
    <source>
        <dbReference type="ARBA" id="ARBA00001966"/>
    </source>
</evidence>
<dbReference type="InterPro" id="IPR051198">
    <property type="entry name" value="BchE-like"/>
</dbReference>
<keyword evidence="3" id="KW-0479">Metal-binding</keyword>
<organism evidence="10 11">
    <name type="scientific">Geobacter argillaceus</name>
    <dbReference type="NCBI Taxonomy" id="345631"/>
    <lineage>
        <taxon>Bacteria</taxon>
        <taxon>Pseudomonadati</taxon>
        <taxon>Thermodesulfobacteriota</taxon>
        <taxon>Desulfuromonadia</taxon>
        <taxon>Geobacterales</taxon>
        <taxon>Geobacteraceae</taxon>
        <taxon>Geobacter</taxon>
    </lineage>
</organism>
<name>A0A562V5W2_9BACT</name>
<dbReference type="Gene3D" id="1.25.40.10">
    <property type="entry name" value="Tetratricopeptide repeat domain"/>
    <property type="match status" value="1"/>
</dbReference>
<evidence type="ECO:0000259" key="9">
    <source>
        <dbReference type="PROSITE" id="PS51918"/>
    </source>
</evidence>
<gene>
    <name evidence="10" type="ORF">JN12_03941</name>
</gene>
<dbReference type="Gene3D" id="3.80.30.20">
    <property type="entry name" value="tm_1862 like domain"/>
    <property type="match status" value="1"/>
</dbReference>
<dbReference type="InterPro" id="IPR036724">
    <property type="entry name" value="Cobalamin-bd_sf"/>
</dbReference>
<evidence type="ECO:0000256" key="7">
    <source>
        <dbReference type="SAM" id="MobiDB-lite"/>
    </source>
</evidence>
<dbReference type="Pfam" id="PF02310">
    <property type="entry name" value="B12-binding"/>
    <property type="match status" value="1"/>
</dbReference>
<dbReference type="SFLD" id="SFLDS00029">
    <property type="entry name" value="Radical_SAM"/>
    <property type="match status" value="1"/>
</dbReference>
<evidence type="ECO:0000256" key="2">
    <source>
        <dbReference type="ARBA" id="ARBA00022691"/>
    </source>
</evidence>
<dbReference type="PANTHER" id="PTHR43409:SF16">
    <property type="entry name" value="SLR0320 PROTEIN"/>
    <property type="match status" value="1"/>
</dbReference>
<dbReference type="SUPFAM" id="SSF48452">
    <property type="entry name" value="TPR-like"/>
    <property type="match status" value="1"/>
</dbReference>
<dbReference type="SMART" id="SM00028">
    <property type="entry name" value="TPR"/>
    <property type="match status" value="2"/>
</dbReference>
<dbReference type="GO" id="GO:0051539">
    <property type="term" value="F:4 iron, 4 sulfur cluster binding"/>
    <property type="evidence" value="ECO:0007669"/>
    <property type="project" value="UniProtKB-KW"/>
</dbReference>
<dbReference type="AlphaFoldDB" id="A0A562V5W2"/>
<dbReference type="SUPFAM" id="SSF52242">
    <property type="entry name" value="Cobalamin (vitamin B12)-binding domain"/>
    <property type="match status" value="1"/>
</dbReference>
<dbReference type="EMBL" id="VLLN01000044">
    <property type="protein sequence ID" value="TWJ13275.1"/>
    <property type="molecule type" value="Genomic_DNA"/>
</dbReference>
<evidence type="ECO:0000256" key="5">
    <source>
        <dbReference type="ARBA" id="ARBA00023014"/>
    </source>
</evidence>
<dbReference type="PROSITE" id="PS50005">
    <property type="entry name" value="TPR"/>
    <property type="match status" value="1"/>
</dbReference>
<dbReference type="Pfam" id="PF13432">
    <property type="entry name" value="TPR_16"/>
    <property type="match status" value="1"/>
</dbReference>
<feature type="region of interest" description="Disordered" evidence="7">
    <location>
        <begin position="549"/>
        <end position="572"/>
    </location>
</feature>
<evidence type="ECO:0000313" key="11">
    <source>
        <dbReference type="Proteomes" id="UP000319449"/>
    </source>
</evidence>
<dbReference type="InterPro" id="IPR011990">
    <property type="entry name" value="TPR-like_helical_dom_sf"/>
</dbReference>
<keyword evidence="6" id="KW-0802">TPR repeat</keyword>
<proteinExistence type="predicted"/>
<dbReference type="SUPFAM" id="SSF102114">
    <property type="entry name" value="Radical SAM enzymes"/>
    <property type="match status" value="1"/>
</dbReference>
<dbReference type="GO" id="GO:0005829">
    <property type="term" value="C:cytosol"/>
    <property type="evidence" value="ECO:0007669"/>
    <property type="project" value="TreeGrafter"/>
</dbReference>
<dbReference type="InterPro" id="IPR058240">
    <property type="entry name" value="rSAM_sf"/>
</dbReference>
<dbReference type="SFLD" id="SFLDG01082">
    <property type="entry name" value="B12-binding_domain_containing"/>
    <property type="match status" value="1"/>
</dbReference>
<dbReference type="InterPro" id="IPR019734">
    <property type="entry name" value="TPR_rpt"/>
</dbReference>
<comment type="cofactor">
    <cofactor evidence="1">
        <name>[4Fe-4S] cluster</name>
        <dbReference type="ChEBI" id="CHEBI:49883"/>
    </cofactor>
</comment>
<keyword evidence="4" id="KW-0408">Iron</keyword>
<sequence length="572" mass="62887">MRILLAYRAHPAGSRDPFASLLPVGLLSLRGVLTEQGHDTHLANLSGFSWDKVTSCLRRENPELLGLSQFTHNRHEMVRLAVLAKSINPSCIVVFGGPHASHAVADLLMPGSPVDLVVIGEGEATIRELAAVLANKGRDGLRQVQGIAFRDGDEIVTTPPRPPIPNLDSLPRMAEQCSDAIGVDPLRQLGFIVTSRGCPAACSFCNSPRFWGNRLRFRSPRAIVDEIRFIRDRFGLIYFSLRDDTFTADRGRVLEFCRLLVEEGVHILWNCQSRANFLDEELLVRLKLAGCECVQVGVESGAPSLLRTLGKGLIPEQMVQVGDAIRRVGLQLSIYLITGIPGEGEAELRETCRLIERLRPHDGHVSPLAYYPGTLLFEQAVARDEVPETLFADSRGEACLVRNDPFVLRAKTTLLDAITAAGERHAYRPRDFQAHKKRYGLSSVTNVLAGACFEGIGEAGRAEAEYRELIRHQADNPWGWLLLGELLGSTGRFAEAEQAFDRVLGLVPRHAPAHAARGELAKLAGRKELARDWFARALAIDSREPTALKGLKQLDKKKAKPRAASPGTTTKS</sequence>